<gene>
    <name evidence="1" type="ORF">GUITHDRAFT_58845</name>
</gene>
<dbReference type="PaxDb" id="55529-EKX32839"/>
<reference evidence="2" key="3">
    <citation type="submission" date="2015-06" db="UniProtKB">
        <authorList>
            <consortium name="EnsemblProtists"/>
        </authorList>
    </citation>
    <scope>IDENTIFICATION</scope>
</reference>
<evidence type="ECO:0000313" key="3">
    <source>
        <dbReference type="Proteomes" id="UP000011087"/>
    </source>
</evidence>
<proteinExistence type="predicted"/>
<evidence type="ECO:0000313" key="2">
    <source>
        <dbReference type="EnsemblProtists" id="EKX32839"/>
    </source>
</evidence>
<keyword evidence="3" id="KW-1185">Reference proteome</keyword>
<dbReference type="EMBL" id="JH993169">
    <property type="protein sequence ID" value="EKX32839.1"/>
    <property type="molecule type" value="Genomic_DNA"/>
</dbReference>
<dbReference type="PANTHER" id="PTHR21174:SF0">
    <property type="entry name" value="HD PHOSPHOHYDROLASE FAMILY PROTEIN-RELATED"/>
    <property type="match status" value="1"/>
</dbReference>
<feature type="non-terminal residue" evidence="1">
    <location>
        <position position="74"/>
    </location>
</feature>
<organism evidence="1">
    <name type="scientific">Guillardia theta (strain CCMP2712)</name>
    <name type="common">Cryptophyte</name>
    <dbReference type="NCBI Taxonomy" id="905079"/>
    <lineage>
        <taxon>Eukaryota</taxon>
        <taxon>Cryptophyceae</taxon>
        <taxon>Pyrenomonadales</taxon>
        <taxon>Geminigeraceae</taxon>
        <taxon>Guillardia</taxon>
    </lineage>
</organism>
<dbReference type="RefSeq" id="XP_005819819.1">
    <property type="nucleotide sequence ID" value="XM_005819762.1"/>
</dbReference>
<dbReference type="GeneID" id="17289565"/>
<protein>
    <recommendedName>
        <fullName evidence="4">HD domain-containing protein</fullName>
    </recommendedName>
</protein>
<evidence type="ECO:0008006" key="4">
    <source>
        <dbReference type="Google" id="ProtNLM"/>
    </source>
</evidence>
<dbReference type="AlphaFoldDB" id="L1IAC5"/>
<dbReference type="PANTHER" id="PTHR21174">
    <property type="match status" value="1"/>
</dbReference>
<dbReference type="EnsemblProtists" id="EKX32839">
    <property type="protein sequence ID" value="EKX32839"/>
    <property type="gene ID" value="GUITHDRAFT_58845"/>
</dbReference>
<reference evidence="1 3" key="1">
    <citation type="journal article" date="2012" name="Nature">
        <title>Algal genomes reveal evolutionary mosaicism and the fate of nucleomorphs.</title>
        <authorList>
            <consortium name="DOE Joint Genome Institute"/>
            <person name="Curtis B.A."/>
            <person name="Tanifuji G."/>
            <person name="Burki F."/>
            <person name="Gruber A."/>
            <person name="Irimia M."/>
            <person name="Maruyama S."/>
            <person name="Arias M.C."/>
            <person name="Ball S.G."/>
            <person name="Gile G.H."/>
            <person name="Hirakawa Y."/>
            <person name="Hopkins J.F."/>
            <person name="Kuo A."/>
            <person name="Rensing S.A."/>
            <person name="Schmutz J."/>
            <person name="Symeonidi A."/>
            <person name="Elias M."/>
            <person name="Eveleigh R.J."/>
            <person name="Herman E.K."/>
            <person name="Klute M.J."/>
            <person name="Nakayama T."/>
            <person name="Obornik M."/>
            <person name="Reyes-Prieto A."/>
            <person name="Armbrust E.V."/>
            <person name="Aves S.J."/>
            <person name="Beiko R.G."/>
            <person name="Coutinho P."/>
            <person name="Dacks J.B."/>
            <person name="Durnford D.G."/>
            <person name="Fast N.M."/>
            <person name="Green B.R."/>
            <person name="Grisdale C.J."/>
            <person name="Hempel F."/>
            <person name="Henrissat B."/>
            <person name="Hoppner M.P."/>
            <person name="Ishida K."/>
            <person name="Kim E."/>
            <person name="Koreny L."/>
            <person name="Kroth P.G."/>
            <person name="Liu Y."/>
            <person name="Malik S.B."/>
            <person name="Maier U.G."/>
            <person name="McRose D."/>
            <person name="Mock T."/>
            <person name="Neilson J.A."/>
            <person name="Onodera N.T."/>
            <person name="Poole A.M."/>
            <person name="Pritham E.J."/>
            <person name="Richards T.A."/>
            <person name="Rocap G."/>
            <person name="Roy S.W."/>
            <person name="Sarai C."/>
            <person name="Schaack S."/>
            <person name="Shirato S."/>
            <person name="Slamovits C.H."/>
            <person name="Spencer D.F."/>
            <person name="Suzuki S."/>
            <person name="Worden A.Z."/>
            <person name="Zauner S."/>
            <person name="Barry K."/>
            <person name="Bell C."/>
            <person name="Bharti A.K."/>
            <person name="Crow J.A."/>
            <person name="Grimwood J."/>
            <person name="Kramer R."/>
            <person name="Lindquist E."/>
            <person name="Lucas S."/>
            <person name="Salamov A."/>
            <person name="McFadden G.I."/>
            <person name="Lane C.E."/>
            <person name="Keeling P.J."/>
            <person name="Gray M.W."/>
            <person name="Grigoriev I.V."/>
            <person name="Archibald J.M."/>
        </authorList>
    </citation>
    <scope>NUCLEOTIDE SEQUENCE</scope>
    <source>
        <strain evidence="1 3">CCMP2712</strain>
    </source>
</reference>
<sequence>LSSRWFSCCRSLKVDDATQRSWWRLIRQKYSGVGRYYHNTHHLRDMFVLLQEFAISADRQDLLYLAIFFHDVVY</sequence>
<dbReference type="HOGENOM" id="CLU_2695444_0_0_1"/>
<dbReference type="KEGG" id="gtt:GUITHDRAFT_58845"/>
<dbReference type="OrthoDB" id="330671at2759"/>
<accession>L1IAC5</accession>
<dbReference type="OMA" id="QNELDIW"/>
<dbReference type="InterPro" id="IPR009218">
    <property type="entry name" value="HD_phosphohydro"/>
</dbReference>
<evidence type="ECO:0000313" key="1">
    <source>
        <dbReference type="EMBL" id="EKX32839.1"/>
    </source>
</evidence>
<feature type="non-terminal residue" evidence="1">
    <location>
        <position position="1"/>
    </location>
</feature>
<dbReference type="Proteomes" id="UP000011087">
    <property type="component" value="Unassembled WGS sequence"/>
</dbReference>
<name>L1IAC5_GUITC</name>
<reference evidence="3" key="2">
    <citation type="submission" date="2012-11" db="EMBL/GenBank/DDBJ databases">
        <authorList>
            <person name="Kuo A."/>
            <person name="Curtis B.A."/>
            <person name="Tanifuji G."/>
            <person name="Burki F."/>
            <person name="Gruber A."/>
            <person name="Irimia M."/>
            <person name="Maruyama S."/>
            <person name="Arias M.C."/>
            <person name="Ball S.G."/>
            <person name="Gile G.H."/>
            <person name="Hirakawa Y."/>
            <person name="Hopkins J.F."/>
            <person name="Rensing S.A."/>
            <person name="Schmutz J."/>
            <person name="Symeonidi A."/>
            <person name="Elias M."/>
            <person name="Eveleigh R.J."/>
            <person name="Herman E.K."/>
            <person name="Klute M.J."/>
            <person name="Nakayama T."/>
            <person name="Obornik M."/>
            <person name="Reyes-Prieto A."/>
            <person name="Armbrust E.V."/>
            <person name="Aves S.J."/>
            <person name="Beiko R.G."/>
            <person name="Coutinho P."/>
            <person name="Dacks J.B."/>
            <person name="Durnford D.G."/>
            <person name="Fast N.M."/>
            <person name="Green B.R."/>
            <person name="Grisdale C."/>
            <person name="Hempe F."/>
            <person name="Henrissat B."/>
            <person name="Hoppner M.P."/>
            <person name="Ishida K.-I."/>
            <person name="Kim E."/>
            <person name="Koreny L."/>
            <person name="Kroth P.G."/>
            <person name="Liu Y."/>
            <person name="Malik S.-B."/>
            <person name="Maier U.G."/>
            <person name="McRose D."/>
            <person name="Mock T."/>
            <person name="Neilson J.A."/>
            <person name="Onodera N.T."/>
            <person name="Poole A.M."/>
            <person name="Pritham E.J."/>
            <person name="Richards T.A."/>
            <person name="Rocap G."/>
            <person name="Roy S.W."/>
            <person name="Sarai C."/>
            <person name="Schaack S."/>
            <person name="Shirato S."/>
            <person name="Slamovits C.H."/>
            <person name="Spencer D.F."/>
            <person name="Suzuki S."/>
            <person name="Worden A.Z."/>
            <person name="Zauner S."/>
            <person name="Barry K."/>
            <person name="Bell C."/>
            <person name="Bharti A.K."/>
            <person name="Crow J.A."/>
            <person name="Grimwood J."/>
            <person name="Kramer R."/>
            <person name="Lindquist E."/>
            <person name="Lucas S."/>
            <person name="Salamov A."/>
            <person name="McFadden G.I."/>
            <person name="Lane C.E."/>
            <person name="Keeling P.J."/>
            <person name="Gray M.W."/>
            <person name="Grigoriev I.V."/>
            <person name="Archibald J.M."/>
        </authorList>
    </citation>
    <scope>NUCLEOTIDE SEQUENCE</scope>
    <source>
        <strain evidence="3">CCMP2712</strain>
    </source>
</reference>